<feature type="region of interest" description="Disordered" evidence="1">
    <location>
        <begin position="820"/>
        <end position="879"/>
    </location>
</feature>
<organism evidence="3 4">
    <name type="scientific">Agaricus bisporus var. burnettii</name>
    <dbReference type="NCBI Taxonomy" id="192524"/>
    <lineage>
        <taxon>Eukaryota</taxon>
        <taxon>Fungi</taxon>
        <taxon>Dikarya</taxon>
        <taxon>Basidiomycota</taxon>
        <taxon>Agaricomycotina</taxon>
        <taxon>Agaricomycetes</taxon>
        <taxon>Agaricomycetidae</taxon>
        <taxon>Agaricales</taxon>
        <taxon>Agaricineae</taxon>
        <taxon>Agaricaceae</taxon>
        <taxon>Agaricus</taxon>
    </lineage>
</organism>
<protein>
    <recommendedName>
        <fullName evidence="2">DUF6589 domain-containing protein</fullName>
    </recommendedName>
</protein>
<reference evidence="3 4" key="1">
    <citation type="journal article" name="Sci. Rep.">
        <title>Telomere-to-telomere assembled and centromere annotated genomes of the two main subspecies of the button mushroom Agaricus bisporus reveal especially polymorphic chromosome ends.</title>
        <authorList>
            <person name="Sonnenberg A.S.M."/>
            <person name="Sedaghat-Telgerd N."/>
            <person name="Lavrijssen B."/>
            <person name="Ohm R.A."/>
            <person name="Hendrickx P.M."/>
            <person name="Scholtmeijer K."/>
            <person name="Baars J.J.P."/>
            <person name="van Peer A."/>
        </authorList>
    </citation>
    <scope>NUCLEOTIDE SEQUENCE [LARGE SCALE GENOMIC DNA]</scope>
    <source>
        <strain evidence="3 4">H119_p4</strain>
    </source>
</reference>
<dbReference type="EMBL" id="JABXXO010000010">
    <property type="protein sequence ID" value="KAF7768278.1"/>
    <property type="molecule type" value="Genomic_DNA"/>
</dbReference>
<name>A0A8H7C7W2_AGABI</name>
<evidence type="ECO:0000313" key="4">
    <source>
        <dbReference type="Proteomes" id="UP000629468"/>
    </source>
</evidence>
<accession>A0A8H7C7W2</accession>
<dbReference type="AlphaFoldDB" id="A0A8H7C7W2"/>
<dbReference type="Proteomes" id="UP000629468">
    <property type="component" value="Unassembled WGS sequence"/>
</dbReference>
<feature type="compositionally biased region" description="Acidic residues" evidence="1">
    <location>
        <begin position="847"/>
        <end position="861"/>
    </location>
</feature>
<proteinExistence type="predicted"/>
<feature type="compositionally biased region" description="Basic and acidic residues" evidence="1">
    <location>
        <begin position="142"/>
        <end position="166"/>
    </location>
</feature>
<feature type="region of interest" description="Disordered" evidence="1">
    <location>
        <begin position="142"/>
        <end position="185"/>
    </location>
</feature>
<feature type="domain" description="DUF6589" evidence="2">
    <location>
        <begin position="341"/>
        <end position="753"/>
    </location>
</feature>
<comment type="caution">
    <text evidence="3">The sequence shown here is derived from an EMBL/GenBank/DDBJ whole genome shotgun (WGS) entry which is preliminary data.</text>
</comment>
<evidence type="ECO:0000313" key="3">
    <source>
        <dbReference type="EMBL" id="KAF7768278.1"/>
    </source>
</evidence>
<sequence>MSANDPKSFHKIIKTLDESNIPLENLVRRSLVEPGIAESPFMDKFVDDLPRLLGWLAHHDRTRDVMKQWAKEEHVRNVKSQLQDLTRIQTGLQFDTEKVTAEQMKSNPIDKIIGNVRSHAPDLWELVGELLEADSVAIRRREEVRAERERARSDSKGPRKQTREVDSGDDEDEPEDTGEQLEAQRQSLSRMKQVTCISIMMQATNQKCNMLQGLVGIFLQSCNIPDQARDFLVHLGVSASVSTMNRAMKHLSREAFLEMQRLGSTFLASYAYDNLDVDLIHSTPSIESYMGDTHVHLTAASMFPLHPSTTSADLDFSNRLRELKLDPPIPSTIAEIIRSLPPKYYDLDSNEQSIQERFNLWKFLKDLVMYGPPQLAKFKGKLEDPEEVECIPLTKTTQVPLRASRTSPSDPAETATVLEEFFRQSNVGEPTSSGSNPVDPGNNVFLIHGDLSSGQHLHSLQDSRICDLSPGLRFQSHLFCHGRFDIQIACADAIWRRHIKSSESDGEPTDLMSYISRLRPYERNKILTNPTFRQLHEVITQVGIVLRLDAWRVEVSRRYPKYPSLEAWAKSNPTWEELIEIANKMLKNFVMGPDLSREFRKKPSQRDKVFEKTKSYHKDFLLYEETSYSMNHGDFGRLDSCFSEWMFYFMGCGKASYAQEILRYLENMYIIYPKPLAKAIHMNSLVNPTGRKDHFRGVDWVIEHNKLYMKRIFGESESTHTVKRMIEASPLIEIYKDVQEQFEDLFSLSHKTSQDSPEEMKLTFQKLQEHMQRYQTNCLTPGRESEHELIDTMGMGISKLTKTIEKARKKWKAGHAAQERLENMSRKSQFNMEVDPGSSDSEIREESESDFSESSSDEEEERLNNGEAQNKTLVSELGA</sequence>
<feature type="compositionally biased region" description="Acidic residues" evidence="1">
    <location>
        <begin position="167"/>
        <end position="179"/>
    </location>
</feature>
<dbReference type="InterPro" id="IPR046496">
    <property type="entry name" value="DUF6589"/>
</dbReference>
<dbReference type="Pfam" id="PF20231">
    <property type="entry name" value="DUF6589"/>
    <property type="match status" value="1"/>
</dbReference>
<evidence type="ECO:0000256" key="1">
    <source>
        <dbReference type="SAM" id="MobiDB-lite"/>
    </source>
</evidence>
<gene>
    <name evidence="3" type="ORF">Agabi119p4_7521</name>
</gene>
<evidence type="ECO:0000259" key="2">
    <source>
        <dbReference type="Pfam" id="PF20231"/>
    </source>
</evidence>